<dbReference type="EMBL" id="FCNZ02000001">
    <property type="protein sequence ID" value="SAL10654.1"/>
    <property type="molecule type" value="Genomic_DNA"/>
</dbReference>
<keyword evidence="2" id="KW-1185">Reference proteome</keyword>
<comment type="caution">
    <text evidence="1">The sequence shown here is derived from an EMBL/GenBank/DDBJ whole genome shotgun (WGS) entry which is preliminary data.</text>
</comment>
<dbReference type="AlphaFoldDB" id="A0A158ESV6"/>
<dbReference type="RefSeq" id="WP_125469630.1">
    <property type="nucleotide sequence ID" value="NZ_FCNZ02000001.1"/>
</dbReference>
<evidence type="ECO:0000313" key="1">
    <source>
        <dbReference type="EMBL" id="SAL10654.1"/>
    </source>
</evidence>
<proteinExistence type="predicted"/>
<organism evidence="1 2">
    <name type="scientific">Caballeronia telluris</name>
    <dbReference type="NCBI Taxonomy" id="326475"/>
    <lineage>
        <taxon>Bacteria</taxon>
        <taxon>Pseudomonadati</taxon>
        <taxon>Pseudomonadota</taxon>
        <taxon>Betaproteobacteria</taxon>
        <taxon>Burkholderiales</taxon>
        <taxon>Burkholderiaceae</taxon>
        <taxon>Caballeronia</taxon>
    </lineage>
</organism>
<reference evidence="1" key="1">
    <citation type="submission" date="2016-01" db="EMBL/GenBank/DDBJ databases">
        <authorList>
            <person name="Peeters Charlotte."/>
        </authorList>
    </citation>
    <scope>NUCLEOTIDE SEQUENCE</scope>
    <source>
        <strain evidence="1">LMG 22936</strain>
    </source>
</reference>
<dbReference type="STRING" id="326475.AWB66_00217"/>
<evidence type="ECO:0000313" key="2">
    <source>
        <dbReference type="Proteomes" id="UP000054717"/>
    </source>
</evidence>
<dbReference type="Proteomes" id="UP000054717">
    <property type="component" value="Unassembled WGS sequence"/>
</dbReference>
<name>A0A158ESV6_9BURK</name>
<sequence>MNTRERMRSATQVALIRSLQLDRQRLEAQRVAAEALRAHVAEIDARALLHAQTVALRRALQADSAIAPNLIADSIASINAARARADAALNDAKRTAEHDERERVAHAHSQRLVELADETVSRTTRTYTRTLEQRQSDAIEETLRARGVRP</sequence>
<protein>
    <submittedName>
        <fullName evidence="1">Uncharacterized protein</fullName>
    </submittedName>
</protein>
<gene>
    <name evidence="1" type="ORF">AWB66_00217</name>
</gene>
<accession>A0A158ESV6</accession>